<dbReference type="GO" id="GO:0050661">
    <property type="term" value="F:NADP binding"/>
    <property type="evidence" value="ECO:0007669"/>
    <property type="project" value="TreeGrafter"/>
</dbReference>
<protein>
    <submittedName>
        <fullName evidence="7">2-dehydropantoate 2-reductase (Ketopantoate reductase) (KPA reductase) (KPR)</fullName>
    </submittedName>
</protein>
<proteinExistence type="inferred from homology"/>
<feature type="region of interest" description="Disordered" evidence="4">
    <location>
        <begin position="232"/>
        <end position="279"/>
    </location>
</feature>
<evidence type="ECO:0000256" key="4">
    <source>
        <dbReference type="SAM" id="MobiDB-lite"/>
    </source>
</evidence>
<comment type="similarity">
    <text evidence="1">Belongs to the ketopantoate reductase family.</text>
</comment>
<keyword evidence="3" id="KW-0560">Oxidoreductase</keyword>
<dbReference type="InterPro" id="IPR013752">
    <property type="entry name" value="KPA_reductase"/>
</dbReference>
<keyword evidence="2" id="KW-0521">NADP</keyword>
<dbReference type="Proteomes" id="UP001140562">
    <property type="component" value="Unassembled WGS sequence"/>
</dbReference>
<feature type="compositionally biased region" description="Low complexity" evidence="4">
    <location>
        <begin position="265"/>
        <end position="279"/>
    </location>
</feature>
<feature type="domain" description="Ketopantoate reductase N-terminal" evidence="5">
    <location>
        <begin position="48"/>
        <end position="231"/>
    </location>
</feature>
<dbReference type="InterPro" id="IPR036291">
    <property type="entry name" value="NAD(P)-bd_dom_sf"/>
</dbReference>
<evidence type="ECO:0000256" key="1">
    <source>
        <dbReference type="ARBA" id="ARBA00007870"/>
    </source>
</evidence>
<feature type="compositionally biased region" description="Basic and acidic residues" evidence="4">
    <location>
        <begin position="480"/>
        <end position="496"/>
    </location>
</feature>
<dbReference type="OrthoDB" id="73846at2759"/>
<dbReference type="PANTHER" id="PTHR43765:SF2">
    <property type="entry name" value="2-DEHYDROPANTOATE 2-REDUCTASE"/>
    <property type="match status" value="1"/>
</dbReference>
<dbReference type="InterPro" id="IPR013328">
    <property type="entry name" value="6PGD_dom2"/>
</dbReference>
<sequence>METWPKKEEADGSSAVGGQDAPTGTAASPMLHSVADFYRSQPVLDRRVHILGVGNVGSFIAHSIRGIPNPPPVTLLFPSWDRLNAWQDSEQRLSLVTEGDTEMRSGYDAELAIPRIRYHGKEVGLTSTAADDSAILEGESSAPISSLIVCSKAPVVLQGLSAVKHRLTRDSVILFLQNGMGIVDAVSRELFPDPATRPHYMLGINSHGMHSADTPFTTVHAGFGTIALGILPHERDRGPSSPYAPRDRTYSPKQAIQHSPSPGTTETDVSLPSSSSTPWTPNQRYLLRTLLRTPVLAATAFSPPDLLQMQLEKLAVNCIINPLSVLLDARNGSILYNYALTRTMRLLLAEISLVFRSLPELQFIPNVASRFDPGRLETLVVSVAQKTKDNVSSMLADVRAGRATEIDYINGWVVRRGEELGVRCTLNYAVSQLVKGKAQMISLERSEGVPFVGERVPGAKHGGELEVRRGVAVSGGGGEDSAHDVSSKEDASGPKL</sequence>
<feature type="domain" description="Ketopantoate reductase C-terminal" evidence="6">
    <location>
        <begin position="305"/>
        <end position="437"/>
    </location>
</feature>
<dbReference type="InterPro" id="IPR008927">
    <property type="entry name" value="6-PGluconate_DH-like_C_sf"/>
</dbReference>
<evidence type="ECO:0000259" key="5">
    <source>
        <dbReference type="Pfam" id="PF02558"/>
    </source>
</evidence>
<feature type="region of interest" description="Disordered" evidence="4">
    <location>
        <begin position="463"/>
        <end position="496"/>
    </location>
</feature>
<dbReference type="PANTHER" id="PTHR43765">
    <property type="entry name" value="2-DEHYDROPANTOATE 2-REDUCTASE-RELATED"/>
    <property type="match status" value="1"/>
</dbReference>
<dbReference type="InterPro" id="IPR013332">
    <property type="entry name" value="KPR_N"/>
</dbReference>
<dbReference type="GO" id="GO:0008677">
    <property type="term" value="F:2-dehydropantoate 2-reductase activity"/>
    <property type="evidence" value="ECO:0007669"/>
    <property type="project" value="TreeGrafter"/>
</dbReference>
<keyword evidence="8" id="KW-1185">Reference proteome</keyword>
<evidence type="ECO:0000313" key="7">
    <source>
        <dbReference type="EMBL" id="KAJ4330303.1"/>
    </source>
</evidence>
<accession>A0A9W8WQX5</accession>
<evidence type="ECO:0000256" key="2">
    <source>
        <dbReference type="ARBA" id="ARBA00022857"/>
    </source>
</evidence>
<dbReference type="FunFam" id="1.10.1040.10:FF:000038">
    <property type="entry name" value="Probable 2-dehydropantoate 2-reductase"/>
    <property type="match status" value="1"/>
</dbReference>
<dbReference type="GO" id="GO:0005739">
    <property type="term" value="C:mitochondrion"/>
    <property type="evidence" value="ECO:0007669"/>
    <property type="project" value="TreeGrafter"/>
</dbReference>
<organism evidence="7 8">
    <name type="scientific">Didymella glomerata</name>
    <dbReference type="NCBI Taxonomy" id="749621"/>
    <lineage>
        <taxon>Eukaryota</taxon>
        <taxon>Fungi</taxon>
        <taxon>Dikarya</taxon>
        <taxon>Ascomycota</taxon>
        <taxon>Pezizomycotina</taxon>
        <taxon>Dothideomycetes</taxon>
        <taxon>Pleosporomycetidae</taxon>
        <taxon>Pleosporales</taxon>
        <taxon>Pleosporineae</taxon>
        <taxon>Didymellaceae</taxon>
        <taxon>Didymella</taxon>
    </lineage>
</organism>
<dbReference type="SUPFAM" id="SSF48179">
    <property type="entry name" value="6-phosphogluconate dehydrogenase C-terminal domain-like"/>
    <property type="match status" value="1"/>
</dbReference>
<reference evidence="7" key="1">
    <citation type="submission" date="2022-10" db="EMBL/GenBank/DDBJ databases">
        <title>Tapping the CABI collections for fungal endophytes: first genome assemblies for Collariella, Neodidymelliopsis, Ascochyta clinopodiicola, Didymella pomorum, Didymosphaeria variabile, Neocosmospora piperis and Neocucurbitaria cava.</title>
        <authorList>
            <person name="Hill R."/>
        </authorList>
    </citation>
    <scope>NUCLEOTIDE SEQUENCE</scope>
    <source>
        <strain evidence="7">IMI 360193</strain>
    </source>
</reference>
<dbReference type="Gene3D" id="3.40.50.720">
    <property type="entry name" value="NAD(P)-binding Rossmann-like Domain"/>
    <property type="match status" value="1"/>
</dbReference>
<evidence type="ECO:0000259" key="6">
    <source>
        <dbReference type="Pfam" id="PF08546"/>
    </source>
</evidence>
<feature type="region of interest" description="Disordered" evidence="4">
    <location>
        <begin position="1"/>
        <end position="27"/>
    </location>
</feature>
<dbReference type="SUPFAM" id="SSF51735">
    <property type="entry name" value="NAD(P)-binding Rossmann-fold domains"/>
    <property type="match status" value="1"/>
</dbReference>
<feature type="compositionally biased region" description="Basic and acidic residues" evidence="4">
    <location>
        <begin position="1"/>
        <end position="10"/>
    </location>
</feature>
<evidence type="ECO:0000313" key="8">
    <source>
        <dbReference type="Proteomes" id="UP001140562"/>
    </source>
</evidence>
<comment type="caution">
    <text evidence="7">The sequence shown here is derived from an EMBL/GenBank/DDBJ whole genome shotgun (WGS) entry which is preliminary data.</text>
</comment>
<dbReference type="Pfam" id="PF02558">
    <property type="entry name" value="ApbA"/>
    <property type="match status" value="1"/>
</dbReference>
<dbReference type="Gene3D" id="1.10.1040.10">
    <property type="entry name" value="N-(1-d-carboxylethyl)-l-norvaline Dehydrogenase, domain 2"/>
    <property type="match status" value="1"/>
</dbReference>
<dbReference type="InterPro" id="IPR050838">
    <property type="entry name" value="Ketopantoate_reductase"/>
</dbReference>
<name>A0A9W8WQX5_9PLEO</name>
<feature type="compositionally biased region" description="Polar residues" evidence="4">
    <location>
        <begin position="251"/>
        <end position="264"/>
    </location>
</feature>
<evidence type="ECO:0000256" key="3">
    <source>
        <dbReference type="ARBA" id="ARBA00023002"/>
    </source>
</evidence>
<dbReference type="Pfam" id="PF08546">
    <property type="entry name" value="ApbA_C"/>
    <property type="match status" value="1"/>
</dbReference>
<gene>
    <name evidence="7" type="primary">PAN5</name>
    <name evidence="7" type="ORF">N0V87_010129</name>
</gene>
<dbReference type="AlphaFoldDB" id="A0A9W8WQX5"/>
<dbReference type="EMBL" id="JAPEUV010000208">
    <property type="protein sequence ID" value="KAJ4330303.1"/>
    <property type="molecule type" value="Genomic_DNA"/>
</dbReference>